<accession>A0ABN1HPE8</accession>
<name>A0ABN1HPE8_9ACTN</name>
<gene>
    <name evidence="2" type="ORF">GCM10009535_46380</name>
</gene>
<proteinExistence type="predicted"/>
<reference evidence="2 3" key="1">
    <citation type="journal article" date="2019" name="Int. J. Syst. Evol. Microbiol.">
        <title>The Global Catalogue of Microorganisms (GCM) 10K type strain sequencing project: providing services to taxonomists for standard genome sequencing and annotation.</title>
        <authorList>
            <consortium name="The Broad Institute Genomics Platform"/>
            <consortium name="The Broad Institute Genome Sequencing Center for Infectious Disease"/>
            <person name="Wu L."/>
            <person name="Ma J."/>
        </authorList>
    </citation>
    <scope>NUCLEOTIDE SEQUENCE [LARGE SCALE GENOMIC DNA]</scope>
    <source>
        <strain evidence="2 3">JCM 10367</strain>
    </source>
</reference>
<protein>
    <submittedName>
        <fullName evidence="2">Uncharacterized protein</fullName>
    </submittedName>
</protein>
<dbReference type="EMBL" id="BAAAGU010000053">
    <property type="protein sequence ID" value="GAA0661562.1"/>
    <property type="molecule type" value="Genomic_DNA"/>
</dbReference>
<evidence type="ECO:0000256" key="1">
    <source>
        <dbReference type="SAM" id="MobiDB-lite"/>
    </source>
</evidence>
<evidence type="ECO:0000313" key="2">
    <source>
        <dbReference type="EMBL" id="GAA0661562.1"/>
    </source>
</evidence>
<sequence>MREVEPDFDVLEYVTIAKDARSGLVVALGGTEQAAALLQRAGFLDHPGPRGTYHRLPHGLPAAEQCRKATAASHALLSAGYSVHLDPALNALALPDAGREAALWYVAELAQQGTRASTGEERAALLTEIAAPAEGLLPLIRQAIAIACFWSMRPGARCTNLEPAAQLGSAAEALSRAADQILRVRNDAARTPAQPGEAVRTHSPAQRPVAAVSRNR</sequence>
<feature type="region of interest" description="Disordered" evidence="1">
    <location>
        <begin position="189"/>
        <end position="216"/>
    </location>
</feature>
<organism evidence="2 3">
    <name type="scientific">Streptomyces thermocarboxydovorans</name>
    <dbReference type="NCBI Taxonomy" id="59298"/>
    <lineage>
        <taxon>Bacteria</taxon>
        <taxon>Bacillati</taxon>
        <taxon>Actinomycetota</taxon>
        <taxon>Actinomycetes</taxon>
        <taxon>Kitasatosporales</taxon>
        <taxon>Streptomycetaceae</taxon>
        <taxon>Streptomyces</taxon>
    </lineage>
</organism>
<evidence type="ECO:0000313" key="3">
    <source>
        <dbReference type="Proteomes" id="UP001500724"/>
    </source>
</evidence>
<dbReference type="RefSeq" id="WP_285511806.1">
    <property type="nucleotide sequence ID" value="NZ_BAAAGU010000053.1"/>
</dbReference>
<keyword evidence="3" id="KW-1185">Reference proteome</keyword>
<comment type="caution">
    <text evidence="2">The sequence shown here is derived from an EMBL/GenBank/DDBJ whole genome shotgun (WGS) entry which is preliminary data.</text>
</comment>
<dbReference type="Proteomes" id="UP001500724">
    <property type="component" value="Unassembled WGS sequence"/>
</dbReference>